<evidence type="ECO:0000256" key="1">
    <source>
        <dbReference type="ARBA" id="ARBA00024336"/>
    </source>
</evidence>
<proteinExistence type="inferred from homology"/>
<organism evidence="3 4">
    <name type="scientific">Blepharisma stoltei</name>
    <dbReference type="NCBI Taxonomy" id="1481888"/>
    <lineage>
        <taxon>Eukaryota</taxon>
        <taxon>Sar</taxon>
        <taxon>Alveolata</taxon>
        <taxon>Ciliophora</taxon>
        <taxon>Postciliodesmatophora</taxon>
        <taxon>Heterotrichea</taxon>
        <taxon>Heterotrichida</taxon>
        <taxon>Blepharismidae</taxon>
        <taxon>Blepharisma</taxon>
    </lineage>
</organism>
<name>A0AAU9IJW7_9CILI</name>
<reference evidence="3" key="1">
    <citation type="submission" date="2021-09" db="EMBL/GenBank/DDBJ databases">
        <authorList>
            <consortium name="AG Swart"/>
            <person name="Singh M."/>
            <person name="Singh A."/>
            <person name="Seah K."/>
            <person name="Emmerich C."/>
        </authorList>
    </citation>
    <scope>NUCLEOTIDE SEQUENCE</scope>
    <source>
        <strain evidence="3">ATCC30299</strain>
    </source>
</reference>
<evidence type="ECO:0000313" key="3">
    <source>
        <dbReference type="EMBL" id="CAG9315110.1"/>
    </source>
</evidence>
<dbReference type="AlphaFoldDB" id="A0AAU9IJW7"/>
<dbReference type="EMBL" id="CAJZBQ010000013">
    <property type="protein sequence ID" value="CAG9315110.1"/>
    <property type="molecule type" value="Genomic_DNA"/>
</dbReference>
<dbReference type="Proteomes" id="UP001162131">
    <property type="component" value="Unassembled WGS sequence"/>
</dbReference>
<gene>
    <name evidence="3" type="ORF">BSTOLATCC_MIC12884</name>
</gene>
<evidence type="ECO:0000259" key="2">
    <source>
        <dbReference type="Pfam" id="PF19314"/>
    </source>
</evidence>
<sequence>MWRKLKSSLSPAKGSDLDKIVKFWKSFQKYHTTLCEQGPGSSKVAKALGSSEIQGLEKIVQILIQEDMTDDFSQRSMGVCMESCLDCSLFEELVAAAQTDFPPGLMNFVLNLIVQLLTGIQNQIILAQSSFHLSLTALFHVISGRLLSGHEFSHSKPLVLKLINELLKQGYQDPVILELFNCKSGDKEEFLPLSVLMIYFQDEYAQEIPELRESFIIASQIENRPLFEMAIKSSELSLMLITKLVFYFQTLPVIVDTEEKFQILENQIKELISYTQFLNDIYAETIHDFFKDDIVHNFYEEFCVSVLTPRLQSMDVNIRCSATFALCIIMQEISNMDLVLPLVYFLQGKGKNGDKRVASLVSTPTYSVEHKIIFPGEQKANKVENVSHPPQVNIRNQGCKPLADIKKMWQTILQNLLCDNYLLSFNTLRLIYILLAKNNWKIVKLMITDNFSGTPPNDEFKIDCETFMSMFPSSVFSFNANTFSDFITSAYSSTFEGSSIIYKNIANEDSEFTGASASKLNENFSKSPIAKSAGTGGTPRKRLQLFIETEEDEPFNPGEILDYVVSKFNNFLGNSFQENLMLTGIISALAVYPKVNEATRALNNFLIEPQDKKSNVMFIHVLKNIASDIDSKFLEDTSLNSKLLIVKEMLEMPLKLGFYDSIIVSRKLTRRKTNENCVNESEKQFLEAVVVFQEFLKEMCSLLLFKELMHDMTASSKELRKVSEFD</sequence>
<evidence type="ECO:0000313" key="4">
    <source>
        <dbReference type="Proteomes" id="UP001162131"/>
    </source>
</evidence>
<dbReference type="PANTHER" id="PTHR21705:SF11">
    <property type="entry name" value="FHIP FAMILY PROTEIN CG3558"/>
    <property type="match status" value="1"/>
</dbReference>
<dbReference type="Pfam" id="PF19314">
    <property type="entry name" value="DUF5917"/>
    <property type="match status" value="1"/>
</dbReference>
<dbReference type="Pfam" id="PF10257">
    <property type="entry name" value="RAI16-like"/>
    <property type="match status" value="1"/>
</dbReference>
<feature type="domain" description="FHF complex subunit HOOK-interacting protein C-terminal" evidence="2">
    <location>
        <begin position="558"/>
        <end position="650"/>
    </location>
</feature>
<dbReference type="InterPro" id="IPR045669">
    <property type="entry name" value="FHIP_C"/>
</dbReference>
<keyword evidence="4" id="KW-1185">Reference proteome</keyword>
<accession>A0AAU9IJW7</accession>
<comment type="caution">
    <text evidence="3">The sequence shown here is derived from an EMBL/GenBank/DDBJ whole genome shotgun (WGS) entry which is preliminary data.</text>
</comment>
<dbReference type="PANTHER" id="PTHR21705">
    <property type="entry name" value="RAI16 PROTEIN-RELATED"/>
    <property type="match status" value="1"/>
</dbReference>
<dbReference type="InterPro" id="IPR019384">
    <property type="entry name" value="FHIP"/>
</dbReference>
<comment type="similarity">
    <text evidence="1">Belongs to the FHIP family.</text>
</comment>
<protein>
    <recommendedName>
        <fullName evidence="2">FHF complex subunit HOOK-interacting protein C-terminal domain-containing protein</fullName>
    </recommendedName>
</protein>